<dbReference type="AlphaFoldDB" id="A0A550C5F5"/>
<dbReference type="EMBL" id="VDMD01000024">
    <property type="protein sequence ID" value="TRM60010.1"/>
    <property type="molecule type" value="Genomic_DNA"/>
</dbReference>
<sequence>MIAASAPFVDNTSAPAVATSERSMASILPWQRRPAASDLVLCWPITDAVARRVGPHSCLLPRKRIDNCPEDIFLQLVKMSLPSFVSDMHPSYRYRPSKLVYVDDDDMEFALILALNWADHHLPEPDLVDKIADEVRLEGPSASHAGVCSSVHGTGPP</sequence>
<keyword evidence="2" id="KW-1185">Reference proteome</keyword>
<gene>
    <name evidence="1" type="ORF">BD626DRAFT_506171</name>
</gene>
<accession>A0A550C5F5</accession>
<dbReference type="Proteomes" id="UP000320762">
    <property type="component" value="Unassembled WGS sequence"/>
</dbReference>
<evidence type="ECO:0000313" key="1">
    <source>
        <dbReference type="EMBL" id="TRM60010.1"/>
    </source>
</evidence>
<comment type="caution">
    <text evidence="1">The sequence shown here is derived from an EMBL/GenBank/DDBJ whole genome shotgun (WGS) entry which is preliminary data.</text>
</comment>
<name>A0A550C5F5_9AGAR</name>
<protein>
    <submittedName>
        <fullName evidence="1">Uncharacterized protein</fullName>
    </submittedName>
</protein>
<feature type="non-terminal residue" evidence="1">
    <location>
        <position position="157"/>
    </location>
</feature>
<proteinExistence type="predicted"/>
<evidence type="ECO:0000313" key="2">
    <source>
        <dbReference type="Proteomes" id="UP000320762"/>
    </source>
</evidence>
<organism evidence="1 2">
    <name type="scientific">Schizophyllum amplum</name>
    <dbReference type="NCBI Taxonomy" id="97359"/>
    <lineage>
        <taxon>Eukaryota</taxon>
        <taxon>Fungi</taxon>
        <taxon>Dikarya</taxon>
        <taxon>Basidiomycota</taxon>
        <taxon>Agaricomycotina</taxon>
        <taxon>Agaricomycetes</taxon>
        <taxon>Agaricomycetidae</taxon>
        <taxon>Agaricales</taxon>
        <taxon>Schizophyllaceae</taxon>
        <taxon>Schizophyllum</taxon>
    </lineage>
</organism>
<reference evidence="1 2" key="1">
    <citation type="journal article" date="2019" name="New Phytol.">
        <title>Comparative genomics reveals unique wood-decay strategies and fruiting body development in the Schizophyllaceae.</title>
        <authorList>
            <person name="Almasi E."/>
            <person name="Sahu N."/>
            <person name="Krizsan K."/>
            <person name="Balint B."/>
            <person name="Kovacs G.M."/>
            <person name="Kiss B."/>
            <person name="Cseklye J."/>
            <person name="Drula E."/>
            <person name="Henrissat B."/>
            <person name="Nagy I."/>
            <person name="Chovatia M."/>
            <person name="Adam C."/>
            <person name="LaButti K."/>
            <person name="Lipzen A."/>
            <person name="Riley R."/>
            <person name="Grigoriev I.V."/>
            <person name="Nagy L.G."/>
        </authorList>
    </citation>
    <scope>NUCLEOTIDE SEQUENCE [LARGE SCALE GENOMIC DNA]</scope>
    <source>
        <strain evidence="1 2">NL-1724</strain>
    </source>
</reference>